<dbReference type="Proteomes" id="UP000515163">
    <property type="component" value="Unplaced"/>
</dbReference>
<reference evidence="2" key="1">
    <citation type="submission" date="2025-08" db="UniProtKB">
        <authorList>
            <consortium name="RefSeq"/>
        </authorList>
    </citation>
    <scope>IDENTIFICATION</scope>
    <source>
        <tissue evidence="2">Tentacle</tissue>
    </source>
</reference>
<keyword evidence="1" id="KW-1185">Reference proteome</keyword>
<dbReference type="InParanoid" id="A0A6P8I145"/>
<proteinExistence type="predicted"/>
<evidence type="ECO:0000313" key="2">
    <source>
        <dbReference type="RefSeq" id="XP_031561458.1"/>
    </source>
</evidence>
<accession>A0A6P8I145</accession>
<dbReference type="OrthoDB" id="5982559at2759"/>
<dbReference type="KEGG" id="aten:116297381"/>
<protein>
    <submittedName>
        <fullName evidence="2">Uncharacterized protein LOC116297381</fullName>
    </submittedName>
</protein>
<gene>
    <name evidence="2" type="primary">LOC116297381</name>
</gene>
<dbReference type="RefSeq" id="XP_031561458.1">
    <property type="nucleotide sequence ID" value="XM_031705598.1"/>
</dbReference>
<evidence type="ECO:0000313" key="1">
    <source>
        <dbReference type="Proteomes" id="UP000515163"/>
    </source>
</evidence>
<name>A0A6P8I145_ACTTE</name>
<organism evidence="1 2">
    <name type="scientific">Actinia tenebrosa</name>
    <name type="common">Australian red waratah sea anemone</name>
    <dbReference type="NCBI Taxonomy" id="6105"/>
    <lineage>
        <taxon>Eukaryota</taxon>
        <taxon>Metazoa</taxon>
        <taxon>Cnidaria</taxon>
        <taxon>Anthozoa</taxon>
        <taxon>Hexacorallia</taxon>
        <taxon>Actiniaria</taxon>
        <taxon>Actiniidae</taxon>
        <taxon>Actinia</taxon>
    </lineage>
</organism>
<sequence length="223" mass="25970">MLIGSNRKLAKNTTLSISILNHNIDSVSSFKYLGVFLSSDFTWSEHVEYVTNKVNQRLSLLSGRIKHLLACKSRLLFYNSLVLPLFDYADTIWGDKNNTSLISSLQILQNKAAKIILDKQLHSSATETLTALKWISLVQRRFQRRCIFVYKCLNGLLNHHMNLQMNKEQDEYNTRNKDHLRLHKVTKTKVRLSSGQRLKLNKDIRNSESINIFKKRVFSYIIQ</sequence>
<dbReference type="GeneID" id="116297381"/>
<dbReference type="AlphaFoldDB" id="A0A6P8I145"/>